<evidence type="ECO:0000313" key="1">
    <source>
        <dbReference type="EMBL" id="GAA3590775.1"/>
    </source>
</evidence>
<sequence length="61" mass="6836">MPLSDRPFLHEDTEILQAALGLARTHARQAARFNPTRKDNPLPAVVDLLHDELQQRGVPTP</sequence>
<gene>
    <name evidence="1" type="ORF">GCM10022295_85530</name>
</gene>
<accession>A0ABP6YU97</accession>
<evidence type="ECO:0000313" key="2">
    <source>
        <dbReference type="Proteomes" id="UP001500707"/>
    </source>
</evidence>
<proteinExistence type="predicted"/>
<protein>
    <submittedName>
        <fullName evidence="1">Uncharacterized protein</fullName>
    </submittedName>
</protein>
<keyword evidence="2" id="KW-1185">Reference proteome</keyword>
<dbReference type="EMBL" id="BAABCE010000027">
    <property type="protein sequence ID" value="GAA3590775.1"/>
    <property type="molecule type" value="Genomic_DNA"/>
</dbReference>
<reference evidence="2" key="1">
    <citation type="journal article" date="2019" name="Int. J. Syst. Evol. Microbiol.">
        <title>The Global Catalogue of Microorganisms (GCM) 10K type strain sequencing project: providing services to taxonomists for standard genome sequencing and annotation.</title>
        <authorList>
            <consortium name="The Broad Institute Genomics Platform"/>
            <consortium name="The Broad Institute Genome Sequencing Center for Infectious Disease"/>
            <person name="Wu L."/>
            <person name="Ma J."/>
        </authorList>
    </citation>
    <scope>NUCLEOTIDE SEQUENCE [LARGE SCALE GENOMIC DNA]</scope>
    <source>
        <strain evidence="2">JCM 17656</strain>
    </source>
</reference>
<name>A0ABP6YU97_9ACTN</name>
<comment type="caution">
    <text evidence="1">The sequence shown here is derived from an EMBL/GenBank/DDBJ whole genome shotgun (WGS) entry which is preliminary data.</text>
</comment>
<dbReference type="Proteomes" id="UP001500707">
    <property type="component" value="Unassembled WGS sequence"/>
</dbReference>
<organism evidence="1 2">
    <name type="scientific">Streptomyces osmaniensis</name>
    <dbReference type="NCBI Taxonomy" id="593134"/>
    <lineage>
        <taxon>Bacteria</taxon>
        <taxon>Bacillati</taxon>
        <taxon>Actinomycetota</taxon>
        <taxon>Actinomycetes</taxon>
        <taxon>Kitasatosporales</taxon>
        <taxon>Streptomycetaceae</taxon>
        <taxon>Streptomyces</taxon>
    </lineage>
</organism>